<dbReference type="CDD" id="cd00568">
    <property type="entry name" value="TPP_enzymes"/>
    <property type="match status" value="1"/>
</dbReference>
<sequence>MTTTAHTAARTVTETGTAAQSMVTALVAHGVDRVFCVAGESYLALLDALAGEPALDVVTSRHEGSAGFAALADAKLTRRAGVLLVNRGPGAMNAAIALHSARQDGTPLVLIVGQVRRSEIGRSAFQEMDYHTTFADCAKRVWTAHDPGRLAELVTRALRVAESGTPGPAVIVVPEDLFGEPVAAATGGRVRRATIGRADPDDVARAAAMLAAAQRPLLIVGDRLGDERGRQALARAADTLGVPVLTSNKRQDLLPGDHPAYVGHLTIATQPQRRAALAGADLIIAVGTRLDATTTQTHTLPGPRQPLIHVYPDAQWLGHVHPPELGLDADPAAFLDDLCAAAPARRPGGDGWTRSLRALEADAGAWHATTAADGVVFGAVAAAIDQTAAPDAVFTVDAGNFTSWVHRYLPTTGRRRMLGTSASAMGFGVPAGVAAALRHPGRQVYAFVGDGGFLMTGTELATAVHRRCRLIIVIADNSSYGTIRQHQERSYPGRVIATDLVNPDFAAMAWAFGATGLSVNCAEQIEPALQVALNCTGPVVIHVRTSLEWISAFQHLPGLGSPAATPPTEGTHH</sequence>
<dbReference type="InterPro" id="IPR045229">
    <property type="entry name" value="TPP_enz"/>
</dbReference>
<dbReference type="Gene3D" id="3.40.50.970">
    <property type="match status" value="2"/>
</dbReference>
<dbReference type="InterPro" id="IPR011766">
    <property type="entry name" value="TPP_enzyme_TPP-bd"/>
</dbReference>
<evidence type="ECO:0000256" key="2">
    <source>
        <dbReference type="ARBA" id="ARBA00023052"/>
    </source>
</evidence>
<feature type="domain" description="Thiamine pyrophosphate enzyme central" evidence="4">
    <location>
        <begin position="203"/>
        <end position="338"/>
    </location>
</feature>
<dbReference type="Proteomes" id="UP000053244">
    <property type="component" value="Unassembled WGS sequence"/>
</dbReference>
<dbReference type="EMBL" id="LLZH01000326">
    <property type="protein sequence ID" value="KUL23968.1"/>
    <property type="molecule type" value="Genomic_DNA"/>
</dbReference>
<evidence type="ECO:0000259" key="6">
    <source>
        <dbReference type="Pfam" id="PF02776"/>
    </source>
</evidence>
<dbReference type="InterPro" id="IPR029061">
    <property type="entry name" value="THDP-binding"/>
</dbReference>
<dbReference type="PROSITE" id="PS00187">
    <property type="entry name" value="TPP_ENZYMES"/>
    <property type="match status" value="1"/>
</dbReference>
<dbReference type="SUPFAM" id="SSF52467">
    <property type="entry name" value="DHS-like NAD/FAD-binding domain"/>
    <property type="match status" value="1"/>
</dbReference>
<dbReference type="PANTHER" id="PTHR18968">
    <property type="entry name" value="THIAMINE PYROPHOSPHATE ENZYMES"/>
    <property type="match status" value="1"/>
</dbReference>
<evidence type="ECO:0000313" key="8">
    <source>
        <dbReference type="Proteomes" id="UP000053244"/>
    </source>
</evidence>
<dbReference type="RefSeq" id="WP_067705772.1">
    <property type="nucleotide sequence ID" value="NZ_LLZH01000326.1"/>
</dbReference>
<keyword evidence="8" id="KW-1185">Reference proteome</keyword>
<dbReference type="InterPro" id="IPR000399">
    <property type="entry name" value="TPP-bd_CS"/>
</dbReference>
<gene>
    <name evidence="7" type="ORF">ADL15_44965</name>
</gene>
<dbReference type="CDD" id="cd07035">
    <property type="entry name" value="TPP_PYR_POX_like"/>
    <property type="match status" value="1"/>
</dbReference>
<evidence type="ECO:0008006" key="9">
    <source>
        <dbReference type="Google" id="ProtNLM"/>
    </source>
</evidence>
<dbReference type="PANTHER" id="PTHR18968:SF120">
    <property type="entry name" value="ACETOLACTATE SYNTHASE LARGE SUBUNIT"/>
    <property type="match status" value="1"/>
</dbReference>
<comment type="caution">
    <text evidence="7">The sequence shown here is derived from an EMBL/GenBank/DDBJ whole genome shotgun (WGS) entry which is preliminary data.</text>
</comment>
<dbReference type="InterPro" id="IPR012001">
    <property type="entry name" value="Thiamin_PyroP_enz_TPP-bd_dom"/>
</dbReference>
<dbReference type="GO" id="GO:0000287">
    <property type="term" value="F:magnesium ion binding"/>
    <property type="evidence" value="ECO:0007669"/>
    <property type="project" value="InterPro"/>
</dbReference>
<evidence type="ECO:0000259" key="5">
    <source>
        <dbReference type="Pfam" id="PF02775"/>
    </source>
</evidence>
<dbReference type="SUPFAM" id="SSF52518">
    <property type="entry name" value="Thiamin diphosphate-binding fold (THDP-binding)"/>
    <property type="match status" value="2"/>
</dbReference>
<dbReference type="AlphaFoldDB" id="A0A101JBY1"/>
<dbReference type="Pfam" id="PF00205">
    <property type="entry name" value="TPP_enzyme_M"/>
    <property type="match status" value="1"/>
</dbReference>
<dbReference type="GO" id="GO:0030976">
    <property type="term" value="F:thiamine pyrophosphate binding"/>
    <property type="evidence" value="ECO:0007669"/>
    <property type="project" value="InterPro"/>
</dbReference>
<comment type="similarity">
    <text evidence="1 3">Belongs to the TPP enzyme family.</text>
</comment>
<dbReference type="Gene3D" id="3.40.50.1220">
    <property type="entry name" value="TPP-binding domain"/>
    <property type="match status" value="1"/>
</dbReference>
<keyword evidence="2 3" id="KW-0786">Thiamine pyrophosphate</keyword>
<reference evidence="7 8" key="1">
    <citation type="submission" date="2015-10" db="EMBL/GenBank/DDBJ databases">
        <authorList>
            <person name="Gilbert D.G."/>
        </authorList>
    </citation>
    <scope>NUCLEOTIDE SEQUENCE [LARGE SCALE GENOMIC DNA]</scope>
    <source>
        <strain evidence="7 8">NRRL B-16712</strain>
    </source>
</reference>
<dbReference type="Pfam" id="PF02775">
    <property type="entry name" value="TPP_enzyme_C"/>
    <property type="match status" value="1"/>
</dbReference>
<dbReference type="GO" id="GO:0050660">
    <property type="term" value="F:flavin adenine dinucleotide binding"/>
    <property type="evidence" value="ECO:0007669"/>
    <property type="project" value="TreeGrafter"/>
</dbReference>
<dbReference type="OrthoDB" id="4494979at2"/>
<dbReference type="NCBIfam" id="NF006052">
    <property type="entry name" value="PRK08199.1"/>
    <property type="match status" value="1"/>
</dbReference>
<dbReference type="GO" id="GO:0003984">
    <property type="term" value="F:acetolactate synthase activity"/>
    <property type="evidence" value="ECO:0007669"/>
    <property type="project" value="TreeGrafter"/>
</dbReference>
<evidence type="ECO:0000256" key="3">
    <source>
        <dbReference type="RuleBase" id="RU362132"/>
    </source>
</evidence>
<evidence type="ECO:0000259" key="4">
    <source>
        <dbReference type="Pfam" id="PF00205"/>
    </source>
</evidence>
<proteinExistence type="inferred from homology"/>
<dbReference type="GO" id="GO:0009099">
    <property type="term" value="P:L-valine biosynthetic process"/>
    <property type="evidence" value="ECO:0007669"/>
    <property type="project" value="TreeGrafter"/>
</dbReference>
<dbReference type="Pfam" id="PF02776">
    <property type="entry name" value="TPP_enzyme_N"/>
    <property type="match status" value="1"/>
</dbReference>
<dbReference type="GO" id="GO:0005948">
    <property type="term" value="C:acetolactate synthase complex"/>
    <property type="evidence" value="ECO:0007669"/>
    <property type="project" value="TreeGrafter"/>
</dbReference>
<dbReference type="InterPro" id="IPR012000">
    <property type="entry name" value="Thiamin_PyroP_enz_cen_dom"/>
</dbReference>
<organism evidence="7 8">
    <name type="scientific">Actinoplanes awajinensis subsp. mycoplanecinus</name>
    <dbReference type="NCBI Taxonomy" id="135947"/>
    <lineage>
        <taxon>Bacteria</taxon>
        <taxon>Bacillati</taxon>
        <taxon>Actinomycetota</taxon>
        <taxon>Actinomycetes</taxon>
        <taxon>Micromonosporales</taxon>
        <taxon>Micromonosporaceae</taxon>
        <taxon>Actinoplanes</taxon>
    </lineage>
</organism>
<protein>
    <recommendedName>
        <fullName evidence="9">Thiamine pyrophosphate-binding protein</fullName>
    </recommendedName>
</protein>
<evidence type="ECO:0000313" key="7">
    <source>
        <dbReference type="EMBL" id="KUL23968.1"/>
    </source>
</evidence>
<feature type="domain" description="Thiamine pyrophosphate enzyme TPP-binding" evidence="5">
    <location>
        <begin position="397"/>
        <end position="543"/>
    </location>
</feature>
<accession>A0A101JBY1</accession>
<feature type="domain" description="Thiamine pyrophosphate enzyme N-terminal TPP-binding" evidence="6">
    <location>
        <begin position="17"/>
        <end position="130"/>
    </location>
</feature>
<evidence type="ECO:0000256" key="1">
    <source>
        <dbReference type="ARBA" id="ARBA00007812"/>
    </source>
</evidence>
<dbReference type="GO" id="GO:0009097">
    <property type="term" value="P:isoleucine biosynthetic process"/>
    <property type="evidence" value="ECO:0007669"/>
    <property type="project" value="TreeGrafter"/>
</dbReference>
<name>A0A101JBY1_9ACTN</name>
<dbReference type="InterPro" id="IPR029035">
    <property type="entry name" value="DHS-like_NAD/FAD-binding_dom"/>
</dbReference>